<dbReference type="InterPro" id="IPR002052">
    <property type="entry name" value="DNA_methylase_N6_adenine_CS"/>
</dbReference>
<reference evidence="7" key="2">
    <citation type="submission" date="2020-09" db="EMBL/GenBank/DDBJ databases">
        <authorList>
            <person name="Sun Q."/>
            <person name="Ohkuma M."/>
        </authorList>
    </citation>
    <scope>NUCLEOTIDE SEQUENCE</scope>
    <source>
        <strain evidence="7">JCM 14371</strain>
    </source>
</reference>
<dbReference type="PROSITE" id="PS00092">
    <property type="entry name" value="N6_MTASE"/>
    <property type="match status" value="1"/>
</dbReference>
<gene>
    <name evidence="7" type="ORF">GCM10008939_26650</name>
</gene>
<dbReference type="Gene3D" id="3.40.50.150">
    <property type="entry name" value="Vaccinia Virus protein VP39"/>
    <property type="match status" value="2"/>
</dbReference>
<keyword evidence="4" id="KW-0808">Transferase</keyword>
<dbReference type="Proteomes" id="UP000635726">
    <property type="component" value="Unassembled WGS sequence"/>
</dbReference>
<keyword evidence="8" id="KW-1185">Reference proteome</keyword>
<reference evidence="7" key="1">
    <citation type="journal article" date="2014" name="Int. J. Syst. Evol. Microbiol.">
        <title>Complete genome sequence of Corynebacterium casei LMG S-19264T (=DSM 44701T), isolated from a smear-ripened cheese.</title>
        <authorList>
            <consortium name="US DOE Joint Genome Institute (JGI-PGF)"/>
            <person name="Walter F."/>
            <person name="Albersmeier A."/>
            <person name="Kalinowski J."/>
            <person name="Ruckert C."/>
        </authorList>
    </citation>
    <scope>NUCLEOTIDE SEQUENCE</scope>
    <source>
        <strain evidence="7">JCM 14371</strain>
    </source>
</reference>
<comment type="caution">
    <text evidence="7">The sequence shown here is derived from an EMBL/GenBank/DDBJ whole genome shotgun (WGS) entry which is preliminary data.</text>
</comment>
<keyword evidence="1" id="KW-0963">Cytoplasm</keyword>
<feature type="compositionally biased region" description="Polar residues" evidence="5">
    <location>
        <begin position="1"/>
        <end position="10"/>
    </location>
</feature>
<dbReference type="Pfam" id="PF05175">
    <property type="entry name" value="MTS"/>
    <property type="match status" value="1"/>
</dbReference>
<evidence type="ECO:0000256" key="5">
    <source>
        <dbReference type="SAM" id="MobiDB-lite"/>
    </source>
</evidence>
<accession>A0A917PJP4</accession>
<dbReference type="GO" id="GO:0032259">
    <property type="term" value="P:methylation"/>
    <property type="evidence" value="ECO:0007669"/>
    <property type="project" value="UniProtKB-KW"/>
</dbReference>
<feature type="domain" description="Methyltransferase small" evidence="6">
    <location>
        <begin position="243"/>
        <end position="408"/>
    </location>
</feature>
<protein>
    <recommendedName>
        <fullName evidence="6">Methyltransferase small domain-containing protein</fullName>
    </recommendedName>
</protein>
<dbReference type="InterPro" id="IPR029063">
    <property type="entry name" value="SAM-dependent_MTases_sf"/>
</dbReference>
<dbReference type="EMBL" id="BMOE01000009">
    <property type="protein sequence ID" value="GGJ81324.1"/>
    <property type="molecule type" value="Genomic_DNA"/>
</dbReference>
<dbReference type="InterPro" id="IPR046977">
    <property type="entry name" value="RsmC/RlmG"/>
</dbReference>
<evidence type="ECO:0000313" key="8">
    <source>
        <dbReference type="Proteomes" id="UP000635726"/>
    </source>
</evidence>
<dbReference type="PRINTS" id="PR00507">
    <property type="entry name" value="N12N6MTFRASE"/>
</dbReference>
<feature type="region of interest" description="Disordered" evidence="5">
    <location>
        <begin position="1"/>
        <end position="48"/>
    </location>
</feature>
<evidence type="ECO:0000313" key="7">
    <source>
        <dbReference type="EMBL" id="GGJ81324.1"/>
    </source>
</evidence>
<sequence length="413" mass="43161">MSTKKTTSPRSGRPAGRKGTLKIGTRAPAAPAEARAPHTGAPRGYFETYPAELPPKLSNLRRGVATKAGVRGAPGLDAAQTLLVTTMYLDGVRGDVLDLTAMGGLTGCLPGVTLRAVEGSAPALAALRASGHDPVAAIPGDDLSAHWPGRTPTVALVLAGDRGNAYAEAQISWAHAVTPPGGTLYLAGDKDKGFDRYVRRAAALFGSGETVARETGMRAAKLVRRPGQTPPQPDAERYETHGLTVVGLPGVFSAAKLDKATALLLDVLGSEDLHGQRVLDLGCGSGIIGAWAASRGADVTLLDADLQSVRSAEATLEANSLAARVLHSDVDAALQDDGYDLVLSNPPFHVGRGVVLDITAEFVQAAARRLRPGGRLVMVANEFLPYERLLRDWQDVRSLAQQGGFKVLTATRA</sequence>
<dbReference type="InterPro" id="IPR007848">
    <property type="entry name" value="Small_mtfrase_dom"/>
</dbReference>
<evidence type="ECO:0000259" key="6">
    <source>
        <dbReference type="Pfam" id="PF05175"/>
    </source>
</evidence>
<dbReference type="PANTHER" id="PTHR47816:SF4">
    <property type="entry name" value="RIBOSOMAL RNA SMALL SUBUNIT METHYLTRANSFERASE C"/>
    <property type="match status" value="1"/>
</dbReference>
<proteinExistence type="predicted"/>
<evidence type="ECO:0000256" key="2">
    <source>
        <dbReference type="ARBA" id="ARBA00022552"/>
    </source>
</evidence>
<dbReference type="AlphaFoldDB" id="A0A917PJP4"/>
<dbReference type="RefSeq" id="WP_373288090.1">
    <property type="nucleotide sequence ID" value="NZ_BMOE01000009.1"/>
</dbReference>
<dbReference type="GO" id="GO:0008170">
    <property type="term" value="F:N-methyltransferase activity"/>
    <property type="evidence" value="ECO:0007669"/>
    <property type="project" value="UniProtKB-ARBA"/>
</dbReference>
<name>A0A917PJP4_9DEIO</name>
<evidence type="ECO:0000256" key="1">
    <source>
        <dbReference type="ARBA" id="ARBA00022490"/>
    </source>
</evidence>
<dbReference type="CDD" id="cd02440">
    <property type="entry name" value="AdoMet_MTases"/>
    <property type="match status" value="1"/>
</dbReference>
<dbReference type="GO" id="GO:0008757">
    <property type="term" value="F:S-adenosylmethionine-dependent methyltransferase activity"/>
    <property type="evidence" value="ECO:0007669"/>
    <property type="project" value="InterPro"/>
</dbReference>
<keyword evidence="3" id="KW-0489">Methyltransferase</keyword>
<dbReference type="GO" id="GO:0003676">
    <property type="term" value="F:nucleic acid binding"/>
    <property type="evidence" value="ECO:0007669"/>
    <property type="project" value="InterPro"/>
</dbReference>
<keyword evidence="2" id="KW-0698">rRNA processing</keyword>
<organism evidence="7 8">
    <name type="scientific">Deinococcus aquiradiocola</name>
    <dbReference type="NCBI Taxonomy" id="393059"/>
    <lineage>
        <taxon>Bacteria</taxon>
        <taxon>Thermotogati</taxon>
        <taxon>Deinococcota</taxon>
        <taxon>Deinococci</taxon>
        <taxon>Deinococcales</taxon>
        <taxon>Deinococcaceae</taxon>
        <taxon>Deinococcus</taxon>
    </lineage>
</organism>
<dbReference type="SUPFAM" id="SSF53335">
    <property type="entry name" value="S-adenosyl-L-methionine-dependent methyltransferases"/>
    <property type="match status" value="1"/>
</dbReference>
<evidence type="ECO:0000256" key="4">
    <source>
        <dbReference type="ARBA" id="ARBA00022679"/>
    </source>
</evidence>
<dbReference type="GO" id="GO:0006364">
    <property type="term" value="P:rRNA processing"/>
    <property type="evidence" value="ECO:0007669"/>
    <property type="project" value="UniProtKB-KW"/>
</dbReference>
<dbReference type="PANTHER" id="PTHR47816">
    <property type="entry name" value="RIBOSOMAL RNA SMALL SUBUNIT METHYLTRANSFERASE C"/>
    <property type="match status" value="1"/>
</dbReference>
<evidence type="ECO:0000256" key="3">
    <source>
        <dbReference type="ARBA" id="ARBA00022603"/>
    </source>
</evidence>